<dbReference type="AlphaFoldDB" id="A0A812MTC1"/>
<proteinExistence type="predicted"/>
<name>A0A812MTC1_9DINO</name>
<feature type="region of interest" description="Disordered" evidence="1">
    <location>
        <begin position="42"/>
        <end position="118"/>
    </location>
</feature>
<evidence type="ECO:0000313" key="2">
    <source>
        <dbReference type="EMBL" id="CAE7283531.1"/>
    </source>
</evidence>
<keyword evidence="3" id="KW-1185">Reference proteome</keyword>
<dbReference type="EMBL" id="CAJNJA010011919">
    <property type="protein sequence ID" value="CAE7283531.1"/>
    <property type="molecule type" value="Genomic_DNA"/>
</dbReference>
<comment type="caution">
    <text evidence="2">The sequence shown here is derived from an EMBL/GenBank/DDBJ whole genome shotgun (WGS) entry which is preliminary data.</text>
</comment>
<sequence length="161" mass="17406">MRGRAVTFKEDMRTLNDVMRAAKHPKGAVQLKLREIERGTFSARSYSPLGPTPAEKQDMERAAKEKAEKEGERKEEAERPRPRRGARVAGGGAAPAPGGAPSATEPSRAGEKGGELGRAGWESSSAHLLLLLPCFGDSAFFAVRLKREWPLLLQSPADGTE</sequence>
<dbReference type="Proteomes" id="UP000601435">
    <property type="component" value="Unassembled WGS sequence"/>
</dbReference>
<protein>
    <submittedName>
        <fullName evidence="2">Uncharacterized protein</fullName>
    </submittedName>
</protein>
<gene>
    <name evidence="2" type="ORF">SNEC2469_LOCUS6919</name>
</gene>
<reference evidence="2" key="1">
    <citation type="submission" date="2021-02" db="EMBL/GenBank/DDBJ databases">
        <authorList>
            <person name="Dougan E. K."/>
            <person name="Rhodes N."/>
            <person name="Thang M."/>
            <person name="Chan C."/>
        </authorList>
    </citation>
    <scope>NUCLEOTIDE SEQUENCE</scope>
</reference>
<dbReference type="OrthoDB" id="446348at2759"/>
<organism evidence="2 3">
    <name type="scientific">Symbiodinium necroappetens</name>
    <dbReference type="NCBI Taxonomy" id="1628268"/>
    <lineage>
        <taxon>Eukaryota</taxon>
        <taxon>Sar</taxon>
        <taxon>Alveolata</taxon>
        <taxon>Dinophyceae</taxon>
        <taxon>Suessiales</taxon>
        <taxon>Symbiodiniaceae</taxon>
        <taxon>Symbiodinium</taxon>
    </lineage>
</organism>
<feature type="compositionally biased region" description="Basic and acidic residues" evidence="1">
    <location>
        <begin position="55"/>
        <end position="80"/>
    </location>
</feature>
<evidence type="ECO:0000313" key="3">
    <source>
        <dbReference type="Proteomes" id="UP000601435"/>
    </source>
</evidence>
<accession>A0A812MTC1</accession>
<evidence type="ECO:0000256" key="1">
    <source>
        <dbReference type="SAM" id="MobiDB-lite"/>
    </source>
</evidence>